<name>X1BVL1_9ZZZZ</name>
<organism evidence="1">
    <name type="scientific">marine sediment metagenome</name>
    <dbReference type="NCBI Taxonomy" id="412755"/>
    <lineage>
        <taxon>unclassified sequences</taxon>
        <taxon>metagenomes</taxon>
        <taxon>ecological metagenomes</taxon>
    </lineage>
</organism>
<protein>
    <submittedName>
        <fullName evidence="1">Uncharacterized protein</fullName>
    </submittedName>
</protein>
<proteinExistence type="predicted"/>
<sequence>MVENSQGEARGGEVMAKEKKLCPRRFHPDGDGECIGESCEWWIVGMGGISIATCSIRVLAENLFFIRENLKRVK</sequence>
<gene>
    <name evidence="1" type="ORF">S01H4_24383</name>
</gene>
<accession>X1BVL1</accession>
<reference evidence="1" key="1">
    <citation type="journal article" date="2014" name="Front. Microbiol.">
        <title>High frequency of phylogenetically diverse reductive dehalogenase-homologous genes in deep subseafloor sedimentary metagenomes.</title>
        <authorList>
            <person name="Kawai M."/>
            <person name="Futagami T."/>
            <person name="Toyoda A."/>
            <person name="Takaki Y."/>
            <person name="Nishi S."/>
            <person name="Hori S."/>
            <person name="Arai W."/>
            <person name="Tsubouchi T."/>
            <person name="Morono Y."/>
            <person name="Uchiyama I."/>
            <person name="Ito T."/>
            <person name="Fujiyama A."/>
            <person name="Inagaki F."/>
            <person name="Takami H."/>
        </authorList>
    </citation>
    <scope>NUCLEOTIDE SEQUENCE</scope>
    <source>
        <strain evidence="1">Expedition CK06-06</strain>
    </source>
</reference>
<comment type="caution">
    <text evidence="1">The sequence shown here is derived from an EMBL/GenBank/DDBJ whole genome shotgun (WGS) entry which is preliminary data.</text>
</comment>
<dbReference type="AlphaFoldDB" id="X1BVL1"/>
<dbReference type="EMBL" id="BART01011444">
    <property type="protein sequence ID" value="GAG85182.1"/>
    <property type="molecule type" value="Genomic_DNA"/>
</dbReference>
<evidence type="ECO:0000313" key="1">
    <source>
        <dbReference type="EMBL" id="GAG85182.1"/>
    </source>
</evidence>